<dbReference type="InterPro" id="IPR029063">
    <property type="entry name" value="SAM-dependent_MTases_sf"/>
</dbReference>
<dbReference type="EMBL" id="CP096246">
    <property type="protein sequence ID" value="WFG95600.1"/>
    <property type="molecule type" value="Genomic_DNA"/>
</dbReference>
<keyword evidence="2" id="KW-1185">Reference proteome</keyword>
<dbReference type="SUPFAM" id="SSF53335">
    <property type="entry name" value="S-adenosyl-L-methionine-dependent methyltransferases"/>
    <property type="match status" value="1"/>
</dbReference>
<accession>A0AAX3SWB5</accession>
<dbReference type="AlphaFoldDB" id="A0AAX3SWB5"/>
<evidence type="ECO:0000313" key="1">
    <source>
        <dbReference type="EMBL" id="WFG95600.1"/>
    </source>
</evidence>
<dbReference type="Gene3D" id="3.40.50.150">
    <property type="entry name" value="Vaccinia Virus protein VP39"/>
    <property type="match status" value="1"/>
</dbReference>
<dbReference type="RefSeq" id="WP_277938143.1">
    <property type="nucleotide sequence ID" value="NZ_CP096246.1"/>
</dbReference>
<sequence length="154" mass="18202">MKKSKFYNNNAQIKLVFTSPLYLNIINYTQQNWLKMWMLGFNTKEENKNIKLDDPHGINEYKSFMLQYLSNISEICDKESTIVLVIGDVKKTDKIEYSFENIWNEFSYLTDLELIKIYEDSIKQKLKANNSMGVRSGKVTRVDKIYVFKKSNVI</sequence>
<gene>
    <name evidence="1" type="ORF">M0C40_05750</name>
</gene>
<organism evidence="1 2">
    <name type="scientific">Spiroplasma citri</name>
    <dbReference type="NCBI Taxonomy" id="2133"/>
    <lineage>
        <taxon>Bacteria</taxon>
        <taxon>Bacillati</taxon>
        <taxon>Mycoplasmatota</taxon>
        <taxon>Mollicutes</taxon>
        <taxon>Entomoplasmatales</taxon>
        <taxon>Spiroplasmataceae</taxon>
        <taxon>Spiroplasma</taxon>
    </lineage>
</organism>
<name>A0AAX3SWB5_SPICI</name>
<protein>
    <submittedName>
        <fullName evidence="1">Uncharacterized protein</fullName>
    </submittedName>
</protein>
<reference evidence="1 2" key="1">
    <citation type="submission" date="2022-04" db="EMBL/GenBank/DDBJ databases">
        <title>Whole genome of Spiroplasma citri.</title>
        <authorList>
            <person name="Khanchezar A."/>
            <person name="Izadpanah K."/>
            <person name="Taghavi M."/>
            <person name="Ghorbani A."/>
            <person name="Beven L."/>
        </authorList>
    </citation>
    <scope>NUCLEOTIDE SEQUENCE [LARGE SCALE GENOMIC DNA]</scope>
    <source>
        <strain evidence="1 2">D4</strain>
    </source>
</reference>
<dbReference type="Proteomes" id="UP001214629">
    <property type="component" value="Chromosome"/>
</dbReference>
<proteinExistence type="predicted"/>
<evidence type="ECO:0000313" key="2">
    <source>
        <dbReference type="Proteomes" id="UP001214629"/>
    </source>
</evidence>